<dbReference type="InterPro" id="IPR018657">
    <property type="entry name" value="LarA-like_N"/>
</dbReference>
<feature type="domain" description="LarA-like N-terminal" evidence="1">
    <location>
        <begin position="82"/>
        <end position="184"/>
    </location>
</feature>
<comment type="caution">
    <text evidence="2">The sequence shown here is derived from an EMBL/GenBank/DDBJ whole genome shotgun (WGS) entry which is preliminary data.</text>
</comment>
<dbReference type="AlphaFoldDB" id="A0A644Y6X3"/>
<sequence length="419" mass="45893">MYSVECNFTYPKMYRIRQHLNSEKLNDLKKAVFDELDTIGIDTKIKKDGEIAVCAGSRGINNIDKIVKAAVDYVFEHGGKPFIVPAMGSHGGATAEGQVHVLEKLGISEELMGCEIRSDMEPVYLGDAANGAPVYFDKNAYGADGIIVINRVKPHTDFLAKNESGVVKMCAVGLGKEKGATAMHGYNLGETIPLSFEVSLKKAPYLAGLAIIENSMDETYMIKALKPEEFLDEEAKLLDVAKEQVPHLPVDELDVLIVKEMGKMFSGTGVDTKVIGRIMVKGVPEPEAPRINKLAILRLSPNSYGNAVGIGLADLTTKKLVDMIDYESMYINLVPTTYLERGKVPSHFATEKETVAVAFKTLGKVKPEEAKVIVCENTLHISTLLVSEAVYNEIKGKVDLVDENVQWTFDNNGDITMNC</sequence>
<evidence type="ECO:0000259" key="1">
    <source>
        <dbReference type="Pfam" id="PF09861"/>
    </source>
</evidence>
<dbReference type="Gene3D" id="3.40.50.11440">
    <property type="match status" value="1"/>
</dbReference>
<proteinExistence type="predicted"/>
<dbReference type="EMBL" id="VSSQ01003783">
    <property type="protein sequence ID" value="MPM22323.1"/>
    <property type="molecule type" value="Genomic_DNA"/>
</dbReference>
<accession>A0A644Y6X3</accession>
<reference evidence="2" key="1">
    <citation type="submission" date="2019-08" db="EMBL/GenBank/DDBJ databases">
        <authorList>
            <person name="Kucharzyk K."/>
            <person name="Murdoch R.W."/>
            <person name="Higgins S."/>
            <person name="Loffler F."/>
        </authorList>
    </citation>
    <scope>NUCLEOTIDE SEQUENCE</scope>
</reference>
<evidence type="ECO:0000313" key="2">
    <source>
        <dbReference type="EMBL" id="MPM22323.1"/>
    </source>
</evidence>
<dbReference type="Pfam" id="PF09861">
    <property type="entry name" value="Lar_N"/>
    <property type="match status" value="1"/>
</dbReference>
<protein>
    <recommendedName>
        <fullName evidence="1">LarA-like N-terminal domain-containing protein</fullName>
    </recommendedName>
</protein>
<dbReference type="GO" id="GO:0050043">
    <property type="term" value="F:lactate racemase activity"/>
    <property type="evidence" value="ECO:0007669"/>
    <property type="project" value="InterPro"/>
</dbReference>
<gene>
    <name evidence="2" type="ORF">SDC9_68775</name>
</gene>
<name>A0A644Y6X3_9ZZZZ</name>
<organism evidence="2">
    <name type="scientific">bioreactor metagenome</name>
    <dbReference type="NCBI Taxonomy" id="1076179"/>
    <lineage>
        <taxon>unclassified sequences</taxon>
        <taxon>metagenomes</taxon>
        <taxon>ecological metagenomes</taxon>
    </lineage>
</organism>